<dbReference type="STRING" id="655863.F0XAK1"/>
<dbReference type="eggNOG" id="ENOG502SI2P">
    <property type="taxonomic scope" value="Eukaryota"/>
</dbReference>
<dbReference type="GeneID" id="25976377"/>
<dbReference type="Proteomes" id="UP000007796">
    <property type="component" value="Unassembled WGS sequence"/>
</dbReference>
<feature type="transmembrane region" description="Helical" evidence="1">
    <location>
        <begin position="18"/>
        <end position="38"/>
    </location>
</feature>
<reference evidence="2 3" key="1">
    <citation type="journal article" date="2011" name="Proc. Natl. Acad. Sci. U.S.A.">
        <title>Genome and transcriptome analyses of the mountain pine beetle-fungal symbiont Grosmannia clavigera, a lodgepole pine pathogen.</title>
        <authorList>
            <person name="DiGuistini S."/>
            <person name="Wang Y."/>
            <person name="Liao N.Y."/>
            <person name="Taylor G."/>
            <person name="Tanguay P."/>
            <person name="Feau N."/>
            <person name="Henrissat B."/>
            <person name="Chan S.K."/>
            <person name="Hesse-Orce U."/>
            <person name="Alamouti S.M."/>
            <person name="Tsui C.K.M."/>
            <person name="Docking R.T."/>
            <person name="Levasseur A."/>
            <person name="Haridas S."/>
            <person name="Robertson G."/>
            <person name="Birol I."/>
            <person name="Holt R.A."/>
            <person name="Marra M.A."/>
            <person name="Hamelin R.C."/>
            <person name="Hirst M."/>
            <person name="Jones S.J.M."/>
            <person name="Bohlmann J."/>
            <person name="Breuil C."/>
        </authorList>
    </citation>
    <scope>NUCLEOTIDE SEQUENCE [LARGE SCALE GENOMIC DNA]</scope>
    <source>
        <strain evidence="3">kw1407 / UAMH 11150</strain>
    </source>
</reference>
<feature type="transmembrane region" description="Helical" evidence="1">
    <location>
        <begin position="170"/>
        <end position="195"/>
    </location>
</feature>
<dbReference type="InParanoid" id="F0XAK1"/>
<dbReference type="AlphaFoldDB" id="F0XAK1"/>
<gene>
    <name evidence="2" type="ORF">CMQ_3293</name>
</gene>
<evidence type="ECO:0000313" key="2">
    <source>
        <dbReference type="EMBL" id="EFX05224.1"/>
    </source>
</evidence>
<dbReference type="RefSeq" id="XP_014174706.1">
    <property type="nucleotide sequence ID" value="XM_014319231.1"/>
</dbReference>
<evidence type="ECO:0000256" key="1">
    <source>
        <dbReference type="SAM" id="Phobius"/>
    </source>
</evidence>
<organism evidence="3">
    <name type="scientific">Grosmannia clavigera (strain kw1407 / UAMH 11150)</name>
    <name type="common">Blue stain fungus</name>
    <name type="synonym">Graphiocladiella clavigera</name>
    <dbReference type="NCBI Taxonomy" id="655863"/>
    <lineage>
        <taxon>Eukaryota</taxon>
        <taxon>Fungi</taxon>
        <taxon>Dikarya</taxon>
        <taxon>Ascomycota</taxon>
        <taxon>Pezizomycotina</taxon>
        <taxon>Sordariomycetes</taxon>
        <taxon>Sordariomycetidae</taxon>
        <taxon>Ophiostomatales</taxon>
        <taxon>Ophiostomataceae</taxon>
        <taxon>Leptographium</taxon>
    </lineage>
</organism>
<proteinExistence type="predicted"/>
<dbReference type="EMBL" id="GL629735">
    <property type="protein sequence ID" value="EFX05224.1"/>
    <property type="molecule type" value="Genomic_DNA"/>
</dbReference>
<accession>F0XAK1</accession>
<dbReference type="HOGENOM" id="CLU_065434_0_0_1"/>
<keyword evidence="1" id="KW-1133">Transmembrane helix</keyword>
<keyword evidence="1" id="KW-0812">Transmembrane</keyword>
<evidence type="ECO:0000313" key="3">
    <source>
        <dbReference type="Proteomes" id="UP000007796"/>
    </source>
</evidence>
<feature type="transmembrane region" description="Helical" evidence="1">
    <location>
        <begin position="111"/>
        <end position="130"/>
    </location>
</feature>
<feature type="transmembrane region" description="Helical" evidence="1">
    <location>
        <begin position="79"/>
        <end position="102"/>
    </location>
</feature>
<keyword evidence="1" id="KW-0472">Membrane</keyword>
<dbReference type="OrthoDB" id="5352400at2759"/>
<sequence length="262" mass="29764">MFGTYRIVHRPWRGRKPFYYLMIFELGGVIGLLILFAISQTDPYRKSMWQIGWDHRWNSNPSEILYAYANHKPIPTTPFVWSTLLTNFNIAISVLSLFILIAKLVATIMHFYYPILGIFIALSMATLYAASLGGQAGPDYTDSRYRSPTPWFLRKGCSYARPYGKYNDCLMAQGAVAVSAYMLVIYCIALGLAIWSMLPNKLADLDDDYDSDDGFPVTSKKQWEMQPRPMLSPALGNTATTTPFTPRTQAFHALDRKLPLRS</sequence>
<keyword evidence="3" id="KW-1185">Reference proteome</keyword>
<name>F0XAK1_GROCL</name>
<protein>
    <submittedName>
        <fullName evidence="2">Uncharacterized protein</fullName>
    </submittedName>
</protein>